<keyword evidence="2" id="KW-0479">Metal-binding</keyword>
<dbReference type="GO" id="GO:0051537">
    <property type="term" value="F:2 iron, 2 sulfur cluster binding"/>
    <property type="evidence" value="ECO:0007669"/>
    <property type="project" value="UniProtKB-KW"/>
</dbReference>
<protein>
    <recommendedName>
        <fullName evidence="7">Rieske domain-containing protein</fullName>
    </recommendedName>
</protein>
<evidence type="ECO:0000256" key="5">
    <source>
        <dbReference type="SAM" id="Coils"/>
    </source>
</evidence>
<evidence type="ECO:0000313" key="8">
    <source>
        <dbReference type="EMBL" id="CAE0708110.1"/>
    </source>
</evidence>
<feature type="compositionally biased region" description="Polar residues" evidence="6">
    <location>
        <begin position="329"/>
        <end position="338"/>
    </location>
</feature>
<keyword evidence="1" id="KW-0001">2Fe-2S</keyword>
<feature type="region of interest" description="Disordered" evidence="6">
    <location>
        <begin position="236"/>
        <end position="338"/>
    </location>
</feature>
<evidence type="ECO:0000256" key="2">
    <source>
        <dbReference type="ARBA" id="ARBA00022723"/>
    </source>
</evidence>
<dbReference type="Gene3D" id="2.102.10.10">
    <property type="entry name" value="Rieske [2Fe-2S] iron-sulphur domain"/>
    <property type="match status" value="1"/>
</dbReference>
<dbReference type="InterPro" id="IPR017941">
    <property type="entry name" value="Rieske_2Fe-2S"/>
</dbReference>
<dbReference type="PANTHER" id="PTHR21496:SF23">
    <property type="entry name" value="3-PHENYLPROPIONATE_CINNAMIC ACID DIOXYGENASE FERREDOXIN SUBUNIT"/>
    <property type="match status" value="1"/>
</dbReference>
<dbReference type="EMBL" id="HBIX01001075">
    <property type="protein sequence ID" value="CAE0708110.1"/>
    <property type="molecule type" value="Transcribed_RNA"/>
</dbReference>
<feature type="compositionally biased region" description="Basic and acidic residues" evidence="6">
    <location>
        <begin position="236"/>
        <end position="287"/>
    </location>
</feature>
<reference evidence="8" key="1">
    <citation type="submission" date="2021-01" db="EMBL/GenBank/DDBJ databases">
        <authorList>
            <person name="Corre E."/>
            <person name="Pelletier E."/>
            <person name="Niang G."/>
            <person name="Scheremetjew M."/>
            <person name="Finn R."/>
            <person name="Kale V."/>
            <person name="Holt S."/>
            <person name="Cochrane G."/>
            <person name="Meng A."/>
            <person name="Brown T."/>
            <person name="Cohen L."/>
        </authorList>
    </citation>
    <scope>NUCLEOTIDE SEQUENCE</scope>
    <source>
        <strain evidence="8">10249 10 AB</strain>
    </source>
</reference>
<accession>A0A7S4A9I6</accession>
<feature type="coiled-coil region" evidence="5">
    <location>
        <begin position="186"/>
        <end position="213"/>
    </location>
</feature>
<dbReference type="AlphaFoldDB" id="A0A7S4A9I6"/>
<organism evidence="8">
    <name type="scientific">Pseudo-nitzschia australis</name>
    <dbReference type="NCBI Taxonomy" id="44445"/>
    <lineage>
        <taxon>Eukaryota</taxon>
        <taxon>Sar</taxon>
        <taxon>Stramenopiles</taxon>
        <taxon>Ochrophyta</taxon>
        <taxon>Bacillariophyta</taxon>
        <taxon>Bacillariophyceae</taxon>
        <taxon>Bacillariophycidae</taxon>
        <taxon>Bacillariales</taxon>
        <taxon>Bacillariaceae</taxon>
        <taxon>Pseudo-nitzschia</taxon>
    </lineage>
</organism>
<name>A0A7S4A9I6_9STRA</name>
<feature type="region of interest" description="Disordered" evidence="6">
    <location>
        <begin position="130"/>
        <end position="174"/>
    </location>
</feature>
<dbReference type="GO" id="GO:0046872">
    <property type="term" value="F:metal ion binding"/>
    <property type="evidence" value="ECO:0007669"/>
    <property type="project" value="UniProtKB-KW"/>
</dbReference>
<evidence type="ECO:0000256" key="4">
    <source>
        <dbReference type="ARBA" id="ARBA00023014"/>
    </source>
</evidence>
<feature type="compositionally biased region" description="Basic and acidic residues" evidence="6">
    <location>
        <begin position="160"/>
        <end position="174"/>
    </location>
</feature>
<dbReference type="CDD" id="cd03467">
    <property type="entry name" value="Rieske"/>
    <property type="match status" value="1"/>
</dbReference>
<evidence type="ECO:0000256" key="6">
    <source>
        <dbReference type="SAM" id="MobiDB-lite"/>
    </source>
</evidence>
<keyword evidence="3" id="KW-0408">Iron</keyword>
<keyword evidence="4" id="KW-0411">Iron-sulfur</keyword>
<evidence type="ECO:0000256" key="3">
    <source>
        <dbReference type="ARBA" id="ARBA00023004"/>
    </source>
</evidence>
<feature type="region of interest" description="Disordered" evidence="6">
    <location>
        <begin position="1"/>
        <end position="37"/>
    </location>
</feature>
<evidence type="ECO:0000259" key="7">
    <source>
        <dbReference type="PROSITE" id="PS51296"/>
    </source>
</evidence>
<dbReference type="PANTHER" id="PTHR21496">
    <property type="entry name" value="FERREDOXIN-RELATED"/>
    <property type="match status" value="1"/>
</dbReference>
<keyword evidence="5" id="KW-0175">Coiled coil</keyword>
<sequence length="531" mass="59776">MNPVTDLVSSTKRRWRQRQCQQRSRSPNSCEKTKRRNNNKCQSFASRSLTDRLYLTTTLSILVFFLVACSTTLKHTHTSPMLLVVTAFVQNGGGGFPHNNYGGVMPKHKRPTTTTTITTNPILLPLCAKQKSQEEDSTKKDSSSDKDGDDKESMFGSLFKSKDNKVDGATEEESKSVPIIGRFFKTDEEKAEKERLKRLKKVEKEQMKVKQREMRGAEGNKKRNKVIPAVKNYFEERQIRKDGEELRLQVQERQRQAENEAEELRQAVKMREEERKRQREGNQKKPSPDVLVSEESDTERKIATQKELDTKRREREERKMAEETARKNNVGSSGTSKSERFSNAVSAAQKFVSGVLFETDSKKNEEWIVVAPKTRISPGEIVPVTAGGIDLLLVASKDGSAVHCVANSCPHLGTPLEVGTLDRLPIETSFAGDSTDVKPVKQESSLFKENDISRMLKQDGCEDCIVCPLHKTAFALESGEVRGEWCPYPPVIGKLTGTIKQKSNLPVFDVRTKGKNIEVRLNTPVEIGDNS</sequence>
<gene>
    <name evidence="8" type="ORF">PAUS00366_LOCUS830</name>
</gene>
<dbReference type="InterPro" id="IPR036922">
    <property type="entry name" value="Rieske_2Fe-2S_sf"/>
</dbReference>
<feature type="domain" description="Rieske" evidence="7">
    <location>
        <begin position="368"/>
        <end position="519"/>
    </location>
</feature>
<dbReference type="Pfam" id="PF00355">
    <property type="entry name" value="Rieske"/>
    <property type="match status" value="1"/>
</dbReference>
<feature type="compositionally biased region" description="Basic and acidic residues" evidence="6">
    <location>
        <begin position="131"/>
        <end position="153"/>
    </location>
</feature>
<proteinExistence type="predicted"/>
<evidence type="ECO:0000256" key="1">
    <source>
        <dbReference type="ARBA" id="ARBA00022714"/>
    </source>
</evidence>
<dbReference type="PROSITE" id="PS51296">
    <property type="entry name" value="RIESKE"/>
    <property type="match status" value="1"/>
</dbReference>
<dbReference type="SUPFAM" id="SSF50022">
    <property type="entry name" value="ISP domain"/>
    <property type="match status" value="1"/>
</dbReference>
<feature type="compositionally biased region" description="Basic and acidic residues" evidence="6">
    <location>
        <begin position="298"/>
        <end position="326"/>
    </location>
</feature>